<accession>A0A4U5M3D3</accession>
<protein>
    <submittedName>
        <fullName evidence="2">Uncharacterized protein</fullName>
    </submittedName>
</protein>
<evidence type="ECO:0000313" key="2">
    <source>
        <dbReference type="EMBL" id="TKR63261.1"/>
    </source>
</evidence>
<gene>
    <name evidence="2" type="ORF">L596_027110</name>
</gene>
<dbReference type="OrthoDB" id="292964at2759"/>
<organism evidence="2 3">
    <name type="scientific">Steinernema carpocapsae</name>
    <name type="common">Entomopathogenic nematode</name>
    <dbReference type="NCBI Taxonomy" id="34508"/>
    <lineage>
        <taxon>Eukaryota</taxon>
        <taxon>Metazoa</taxon>
        <taxon>Ecdysozoa</taxon>
        <taxon>Nematoda</taxon>
        <taxon>Chromadorea</taxon>
        <taxon>Rhabditida</taxon>
        <taxon>Tylenchina</taxon>
        <taxon>Panagrolaimomorpha</taxon>
        <taxon>Strongyloidoidea</taxon>
        <taxon>Steinernematidae</taxon>
        <taxon>Steinernema</taxon>
    </lineage>
</organism>
<dbReference type="Proteomes" id="UP000298663">
    <property type="component" value="Unassembled WGS sequence"/>
</dbReference>
<sequence>MSPDDVPDAHRKYGRIGEDVVGLGRRQHLDGDRGVAEIEAGGVRAGVPGPNGENEADATSKATFSGATSGAEVPRAIDRTYLVVGRPPRALSEDSGDAAVRLPASRPAYPSVAPSVPTPEAVVPQPEPPRGPPGFDRSAKPKETTFDTRVMGGASQTDVQVVPSREVPHVPSLPVAPARPRVDRSTKEAVARKEAEFQRNLFAVYEACTQDFRNMT</sequence>
<feature type="region of interest" description="Disordered" evidence="1">
    <location>
        <begin position="40"/>
        <end position="187"/>
    </location>
</feature>
<feature type="compositionally biased region" description="Basic and acidic residues" evidence="1">
    <location>
        <begin position="137"/>
        <end position="146"/>
    </location>
</feature>
<evidence type="ECO:0000256" key="1">
    <source>
        <dbReference type="SAM" id="MobiDB-lite"/>
    </source>
</evidence>
<dbReference type="EMBL" id="AZBU02000010">
    <property type="protein sequence ID" value="TKR63261.1"/>
    <property type="molecule type" value="Genomic_DNA"/>
</dbReference>
<dbReference type="AlphaFoldDB" id="A0A4U5M3D3"/>
<comment type="caution">
    <text evidence="2">The sequence shown here is derived from an EMBL/GenBank/DDBJ whole genome shotgun (WGS) entry which is preliminary data.</text>
</comment>
<proteinExistence type="predicted"/>
<keyword evidence="3" id="KW-1185">Reference proteome</keyword>
<evidence type="ECO:0000313" key="3">
    <source>
        <dbReference type="Proteomes" id="UP000298663"/>
    </source>
</evidence>
<name>A0A4U5M3D3_STECR</name>
<reference evidence="2 3" key="1">
    <citation type="journal article" date="2015" name="Genome Biol.">
        <title>Comparative genomics of Steinernema reveals deeply conserved gene regulatory networks.</title>
        <authorList>
            <person name="Dillman A.R."/>
            <person name="Macchietto M."/>
            <person name="Porter C.F."/>
            <person name="Rogers A."/>
            <person name="Williams B."/>
            <person name="Antoshechkin I."/>
            <person name="Lee M.M."/>
            <person name="Goodwin Z."/>
            <person name="Lu X."/>
            <person name="Lewis E.E."/>
            <person name="Goodrich-Blair H."/>
            <person name="Stock S.P."/>
            <person name="Adams B.J."/>
            <person name="Sternberg P.W."/>
            <person name="Mortazavi A."/>
        </authorList>
    </citation>
    <scope>NUCLEOTIDE SEQUENCE [LARGE SCALE GENOMIC DNA]</scope>
    <source>
        <strain evidence="2 3">ALL</strain>
    </source>
</reference>
<reference evidence="2 3" key="2">
    <citation type="journal article" date="2019" name="G3 (Bethesda)">
        <title>Hybrid Assembly of the Genome of the Entomopathogenic Nematode Steinernema carpocapsae Identifies the X-Chromosome.</title>
        <authorList>
            <person name="Serra L."/>
            <person name="Macchietto M."/>
            <person name="Macias-Munoz A."/>
            <person name="McGill C.J."/>
            <person name="Rodriguez I.M."/>
            <person name="Rodriguez B."/>
            <person name="Murad R."/>
            <person name="Mortazavi A."/>
        </authorList>
    </citation>
    <scope>NUCLEOTIDE SEQUENCE [LARGE SCALE GENOMIC DNA]</scope>
    <source>
        <strain evidence="2 3">ALL</strain>
    </source>
</reference>